<dbReference type="RefSeq" id="WP_266085266.1">
    <property type="nucleotide sequence ID" value="NZ_RKLV01000001.1"/>
</dbReference>
<dbReference type="PANTHER" id="PTHR43384:SF10">
    <property type="entry name" value="ATPASE INVOLVED IN CHROMOSOME PARTITIONING, PARA_MIND FAMILY"/>
    <property type="match status" value="1"/>
</dbReference>
<keyword evidence="5" id="KW-0131">Cell cycle</keyword>
<evidence type="ECO:0000259" key="4">
    <source>
        <dbReference type="Pfam" id="PF01656"/>
    </source>
</evidence>
<sequence length="261" mass="27601">MAKVYTIASGKGGTGKTTTTINLGTSLAQMGHRTTVLDADLGMANLGLLLGLEEEPVTLHEVLSGDQRIKNAVYEGPEGLQVVPAGLTLEGFQKADPEKLQDALSYIIDNTEYLLIDAPAGLSKDSVIPLAVADEVLLVVNPELSSMADGLKTRVMTDKVGSDVGGIVLTRAGSAGDDLDVSRVEDLLEAEVLVSVPEDAEVRRSASYKKPVVLHSPNSPASQAYKKLAHKLTDEEFVEEAPAQEGEDDGFVNKMAKAIFG</sequence>
<organism evidence="5 6">
    <name type="scientific">Halorutilus salinus</name>
    <dbReference type="NCBI Taxonomy" id="2487751"/>
    <lineage>
        <taxon>Archaea</taxon>
        <taxon>Methanobacteriati</taxon>
        <taxon>Methanobacteriota</taxon>
        <taxon>Stenosarchaea group</taxon>
        <taxon>Halobacteria</taxon>
        <taxon>Halorutilales</taxon>
        <taxon>Halorutilaceae</taxon>
        <taxon>Halorutilus</taxon>
    </lineage>
</organism>
<keyword evidence="5" id="KW-0132">Cell division</keyword>
<dbReference type="EMBL" id="RKLV01000001">
    <property type="protein sequence ID" value="MCX2817787.1"/>
    <property type="molecule type" value="Genomic_DNA"/>
</dbReference>
<dbReference type="FunFam" id="3.40.50.300:FF:000285">
    <property type="entry name" value="Sporulation initiation inhibitor Soj"/>
    <property type="match status" value="1"/>
</dbReference>
<dbReference type="InterPro" id="IPR010224">
    <property type="entry name" value="MinD_archaea"/>
</dbReference>
<evidence type="ECO:0000256" key="3">
    <source>
        <dbReference type="PIRSR" id="PIRSR003092-1"/>
    </source>
</evidence>
<dbReference type="Proteomes" id="UP001149411">
    <property type="component" value="Unassembled WGS sequence"/>
</dbReference>
<proteinExistence type="predicted"/>
<protein>
    <submittedName>
        <fullName evidence="5">Cell division ATPase MinD</fullName>
    </submittedName>
</protein>
<dbReference type="GO" id="GO:0005524">
    <property type="term" value="F:ATP binding"/>
    <property type="evidence" value="ECO:0007669"/>
    <property type="project" value="UniProtKB-KW"/>
</dbReference>
<dbReference type="Gene3D" id="3.40.50.300">
    <property type="entry name" value="P-loop containing nucleotide triphosphate hydrolases"/>
    <property type="match status" value="1"/>
</dbReference>
<accession>A0A9Q4C2B2</accession>
<evidence type="ECO:0000256" key="1">
    <source>
        <dbReference type="ARBA" id="ARBA00022741"/>
    </source>
</evidence>
<dbReference type="PANTHER" id="PTHR43384">
    <property type="entry name" value="SEPTUM SITE-DETERMINING PROTEIN MIND HOMOLOG, CHLOROPLASTIC-RELATED"/>
    <property type="match status" value="1"/>
</dbReference>
<dbReference type="InterPro" id="IPR025501">
    <property type="entry name" value="MinD_FleN"/>
</dbReference>
<dbReference type="InterPro" id="IPR027417">
    <property type="entry name" value="P-loop_NTPase"/>
</dbReference>
<keyword evidence="1 3" id="KW-0547">Nucleotide-binding</keyword>
<keyword evidence="6" id="KW-1185">Reference proteome</keyword>
<dbReference type="GO" id="GO:0016887">
    <property type="term" value="F:ATP hydrolysis activity"/>
    <property type="evidence" value="ECO:0007669"/>
    <property type="project" value="TreeGrafter"/>
</dbReference>
<dbReference type="GO" id="GO:0051301">
    <property type="term" value="P:cell division"/>
    <property type="evidence" value="ECO:0007669"/>
    <property type="project" value="UniProtKB-KW"/>
</dbReference>
<feature type="domain" description="CobQ/CobB/MinD/ParA nucleotide binding" evidence="4">
    <location>
        <begin position="6"/>
        <end position="212"/>
    </location>
</feature>
<dbReference type="Pfam" id="PF01656">
    <property type="entry name" value="CbiA"/>
    <property type="match status" value="1"/>
</dbReference>
<dbReference type="PIRSF" id="PIRSF003092">
    <property type="entry name" value="MinD"/>
    <property type="match status" value="1"/>
</dbReference>
<reference evidence="5" key="1">
    <citation type="submission" date="2022-09" db="EMBL/GenBank/DDBJ databases">
        <title>Haloadaptaus new haloarchaeum isolated from saline soil.</title>
        <authorList>
            <person name="Duran-Viseras A."/>
            <person name="Sanchez-Porro C."/>
            <person name="Ventosa A."/>
        </authorList>
    </citation>
    <scope>NUCLEOTIDE SEQUENCE</scope>
    <source>
        <strain evidence="5">F3-133</strain>
    </source>
</reference>
<dbReference type="InterPro" id="IPR002586">
    <property type="entry name" value="CobQ/CobB/MinD/ParA_Nub-bd_dom"/>
</dbReference>
<dbReference type="GO" id="GO:0051782">
    <property type="term" value="P:negative regulation of cell division"/>
    <property type="evidence" value="ECO:0007669"/>
    <property type="project" value="TreeGrafter"/>
</dbReference>
<comment type="caution">
    <text evidence="5">The sequence shown here is derived from an EMBL/GenBank/DDBJ whole genome shotgun (WGS) entry which is preliminary data.</text>
</comment>
<dbReference type="GO" id="GO:0009898">
    <property type="term" value="C:cytoplasmic side of plasma membrane"/>
    <property type="evidence" value="ECO:0007669"/>
    <property type="project" value="TreeGrafter"/>
</dbReference>
<name>A0A9Q4C2B2_9EURY</name>
<feature type="binding site" evidence="3">
    <location>
        <begin position="11"/>
        <end position="18"/>
    </location>
    <ligand>
        <name>ATP</name>
        <dbReference type="ChEBI" id="CHEBI:30616"/>
    </ligand>
</feature>
<evidence type="ECO:0000313" key="5">
    <source>
        <dbReference type="EMBL" id="MCX2817787.1"/>
    </source>
</evidence>
<evidence type="ECO:0000256" key="2">
    <source>
        <dbReference type="ARBA" id="ARBA00022840"/>
    </source>
</evidence>
<evidence type="ECO:0000313" key="6">
    <source>
        <dbReference type="Proteomes" id="UP001149411"/>
    </source>
</evidence>
<gene>
    <name evidence="5" type="primary">minD</name>
    <name evidence="5" type="ORF">EGH25_00205</name>
</gene>
<dbReference type="SUPFAM" id="SSF52540">
    <property type="entry name" value="P-loop containing nucleoside triphosphate hydrolases"/>
    <property type="match status" value="1"/>
</dbReference>
<keyword evidence="2 3" id="KW-0067">ATP-binding</keyword>
<dbReference type="GO" id="GO:0005829">
    <property type="term" value="C:cytosol"/>
    <property type="evidence" value="ECO:0007669"/>
    <property type="project" value="TreeGrafter"/>
</dbReference>
<dbReference type="InterPro" id="IPR050625">
    <property type="entry name" value="ParA/MinD_ATPase"/>
</dbReference>
<dbReference type="NCBIfam" id="TIGR01969">
    <property type="entry name" value="minD_arch"/>
    <property type="match status" value="1"/>
</dbReference>
<dbReference type="AlphaFoldDB" id="A0A9Q4C2B2"/>